<keyword evidence="5" id="KW-1185">Reference proteome</keyword>
<protein>
    <submittedName>
        <fullName evidence="4">ADP-ribose pyrophosphatase</fullName>
    </submittedName>
</protein>
<dbReference type="EMBL" id="BMDP01000001">
    <property type="protein sequence ID" value="GGI53410.1"/>
    <property type="molecule type" value="Genomic_DNA"/>
</dbReference>
<keyword evidence="2" id="KW-0378">Hydrolase</keyword>
<gene>
    <name evidence="4" type="ORF">GCM10011430_05840</name>
</gene>
<evidence type="ECO:0000256" key="2">
    <source>
        <dbReference type="ARBA" id="ARBA00022801"/>
    </source>
</evidence>
<dbReference type="Gene3D" id="3.90.79.10">
    <property type="entry name" value="Nucleoside Triphosphate Pyrophosphohydrolase"/>
    <property type="match status" value="1"/>
</dbReference>
<dbReference type="Pfam" id="PF00293">
    <property type="entry name" value="NUDIX"/>
    <property type="match status" value="1"/>
</dbReference>
<evidence type="ECO:0000256" key="1">
    <source>
        <dbReference type="ARBA" id="ARBA00001946"/>
    </source>
</evidence>
<dbReference type="InterPro" id="IPR029401">
    <property type="entry name" value="Nudix_N"/>
</dbReference>
<dbReference type="Proteomes" id="UP000627205">
    <property type="component" value="Unassembled WGS sequence"/>
</dbReference>
<dbReference type="PANTHER" id="PTHR43222:SF2">
    <property type="entry name" value="NUDIX HYDROLASE 23, CHLOROPLASTIC"/>
    <property type="match status" value="1"/>
</dbReference>
<dbReference type="RefSeq" id="WP_188419464.1">
    <property type="nucleotide sequence ID" value="NZ_BMDP01000001.1"/>
</dbReference>
<dbReference type="SUPFAM" id="SSF55811">
    <property type="entry name" value="Nudix"/>
    <property type="match status" value="1"/>
</dbReference>
<dbReference type="AlphaFoldDB" id="A0A8J3AUF8"/>
<dbReference type="Gene3D" id="2.20.70.10">
    <property type="match status" value="1"/>
</dbReference>
<dbReference type="PANTHER" id="PTHR43222">
    <property type="entry name" value="NUDIX HYDROLASE 23"/>
    <property type="match status" value="1"/>
</dbReference>
<reference evidence="4" key="2">
    <citation type="submission" date="2020-09" db="EMBL/GenBank/DDBJ databases">
        <authorList>
            <person name="Sun Q."/>
            <person name="Sedlacek I."/>
        </authorList>
    </citation>
    <scope>NUCLEOTIDE SEQUENCE</scope>
    <source>
        <strain evidence="4">CCM 7664</strain>
    </source>
</reference>
<organism evidence="4 5">
    <name type="scientific">Oxalicibacterium solurbis</name>
    <dbReference type="NCBI Taxonomy" id="69280"/>
    <lineage>
        <taxon>Bacteria</taxon>
        <taxon>Pseudomonadati</taxon>
        <taxon>Pseudomonadota</taxon>
        <taxon>Betaproteobacteria</taxon>
        <taxon>Burkholderiales</taxon>
        <taxon>Oxalobacteraceae</taxon>
        <taxon>Oxalicibacterium</taxon>
    </lineage>
</organism>
<comment type="caution">
    <text evidence="4">The sequence shown here is derived from an EMBL/GenBank/DDBJ whole genome shotgun (WGS) entry which is preliminary data.</text>
</comment>
<dbReference type="PROSITE" id="PS51462">
    <property type="entry name" value="NUDIX"/>
    <property type="match status" value="1"/>
</dbReference>
<dbReference type="InterPro" id="IPR000086">
    <property type="entry name" value="NUDIX_hydrolase_dom"/>
</dbReference>
<name>A0A8J3AUF8_9BURK</name>
<dbReference type="InterPro" id="IPR015797">
    <property type="entry name" value="NUDIX_hydrolase-like_dom_sf"/>
</dbReference>
<feature type="domain" description="Nudix hydrolase" evidence="3">
    <location>
        <begin position="37"/>
        <end position="163"/>
    </location>
</feature>
<dbReference type="CDD" id="cd04511">
    <property type="entry name" value="NUDIX_Hydrolase"/>
    <property type="match status" value="1"/>
</dbReference>
<dbReference type="InterPro" id="IPR020084">
    <property type="entry name" value="NUDIX_hydrolase_CS"/>
</dbReference>
<sequence>MNFCSECAHPVSLTIPDGDNRPRYVCGNCGAIHYQNPKMVLGSIPVWDEDGDMRILLCKRAIEPRYGYWTLPAGFMENNETTTEAAMRETIEEAGANIQLHELFSLLNVPHVHQVHMFYRATLLDLNYAAGPESLEVKLFAPKDIPWNEIAFQTVGNTLKFFLEDHAARQKGGYRFHTMDILKPMPRAESTAAS</sequence>
<evidence type="ECO:0000313" key="4">
    <source>
        <dbReference type="EMBL" id="GGI53410.1"/>
    </source>
</evidence>
<dbReference type="GO" id="GO:0016787">
    <property type="term" value="F:hydrolase activity"/>
    <property type="evidence" value="ECO:0007669"/>
    <property type="project" value="UniProtKB-KW"/>
</dbReference>
<dbReference type="Pfam" id="PF14803">
    <property type="entry name" value="Zn_ribbon_Nudix"/>
    <property type="match status" value="1"/>
</dbReference>
<evidence type="ECO:0000259" key="3">
    <source>
        <dbReference type="PROSITE" id="PS51462"/>
    </source>
</evidence>
<dbReference type="PROSITE" id="PS00893">
    <property type="entry name" value="NUDIX_BOX"/>
    <property type="match status" value="1"/>
</dbReference>
<proteinExistence type="predicted"/>
<accession>A0A8J3AUF8</accession>
<evidence type="ECO:0000313" key="5">
    <source>
        <dbReference type="Proteomes" id="UP000627205"/>
    </source>
</evidence>
<reference evidence="4" key="1">
    <citation type="journal article" date="2014" name="Int. J. Syst. Evol. Microbiol.">
        <title>Complete genome sequence of Corynebacterium casei LMG S-19264T (=DSM 44701T), isolated from a smear-ripened cheese.</title>
        <authorList>
            <consortium name="US DOE Joint Genome Institute (JGI-PGF)"/>
            <person name="Walter F."/>
            <person name="Albersmeier A."/>
            <person name="Kalinowski J."/>
            <person name="Ruckert C."/>
        </authorList>
    </citation>
    <scope>NUCLEOTIDE SEQUENCE</scope>
    <source>
        <strain evidence="4">CCM 7664</strain>
    </source>
</reference>
<comment type="cofactor">
    <cofactor evidence="1">
        <name>Mg(2+)</name>
        <dbReference type="ChEBI" id="CHEBI:18420"/>
    </cofactor>
</comment>